<evidence type="ECO:0000313" key="1">
    <source>
        <dbReference type="EMBL" id="JAD59130.1"/>
    </source>
</evidence>
<accession>A0A0A9BD55</accession>
<organism evidence="1">
    <name type="scientific">Arundo donax</name>
    <name type="common">Giant reed</name>
    <name type="synonym">Donax arundinaceus</name>
    <dbReference type="NCBI Taxonomy" id="35708"/>
    <lineage>
        <taxon>Eukaryota</taxon>
        <taxon>Viridiplantae</taxon>
        <taxon>Streptophyta</taxon>
        <taxon>Embryophyta</taxon>
        <taxon>Tracheophyta</taxon>
        <taxon>Spermatophyta</taxon>
        <taxon>Magnoliopsida</taxon>
        <taxon>Liliopsida</taxon>
        <taxon>Poales</taxon>
        <taxon>Poaceae</taxon>
        <taxon>PACMAD clade</taxon>
        <taxon>Arundinoideae</taxon>
        <taxon>Arundineae</taxon>
        <taxon>Arundo</taxon>
    </lineage>
</organism>
<reference evidence="1" key="1">
    <citation type="submission" date="2014-09" db="EMBL/GenBank/DDBJ databases">
        <authorList>
            <person name="Magalhaes I.L.F."/>
            <person name="Oliveira U."/>
            <person name="Santos F.R."/>
            <person name="Vidigal T.H.D.A."/>
            <person name="Brescovit A.D."/>
            <person name="Santos A.J."/>
        </authorList>
    </citation>
    <scope>NUCLEOTIDE SEQUENCE</scope>
    <source>
        <tissue evidence="1">Shoot tissue taken approximately 20 cm above the soil surface</tissue>
    </source>
</reference>
<dbReference type="AlphaFoldDB" id="A0A0A9BD55"/>
<protein>
    <submittedName>
        <fullName evidence="1">Uncharacterized protein</fullName>
    </submittedName>
</protein>
<dbReference type="EMBL" id="GBRH01238765">
    <property type="protein sequence ID" value="JAD59130.1"/>
    <property type="molecule type" value="Transcribed_RNA"/>
</dbReference>
<sequence>MHWMLLRKEVRSIIEKKMMFSAATYLRPAGSLLHYLYCLSPQSCKSAKHWWQSFTDLK</sequence>
<name>A0A0A9BD55_ARUDO</name>
<proteinExistence type="predicted"/>
<reference evidence="1" key="2">
    <citation type="journal article" date="2015" name="Data Brief">
        <title>Shoot transcriptome of the giant reed, Arundo donax.</title>
        <authorList>
            <person name="Barrero R.A."/>
            <person name="Guerrero F.D."/>
            <person name="Moolhuijzen P."/>
            <person name="Goolsby J.A."/>
            <person name="Tidwell J."/>
            <person name="Bellgard S.E."/>
            <person name="Bellgard M.I."/>
        </authorList>
    </citation>
    <scope>NUCLEOTIDE SEQUENCE</scope>
    <source>
        <tissue evidence="1">Shoot tissue taken approximately 20 cm above the soil surface</tissue>
    </source>
</reference>